<proteinExistence type="predicted"/>
<evidence type="ECO:0000313" key="3">
    <source>
        <dbReference type="Proteomes" id="UP000002668"/>
    </source>
</evidence>
<evidence type="ECO:0000313" key="2">
    <source>
        <dbReference type="EMBL" id="CBX92998.1"/>
    </source>
</evidence>
<organism evidence="3">
    <name type="scientific">Leptosphaeria maculans (strain JN3 / isolate v23.1.3 / race Av1-4-5-6-7-8)</name>
    <name type="common">Blackleg fungus</name>
    <name type="synonym">Phoma lingam</name>
    <dbReference type="NCBI Taxonomy" id="985895"/>
    <lineage>
        <taxon>Eukaryota</taxon>
        <taxon>Fungi</taxon>
        <taxon>Dikarya</taxon>
        <taxon>Ascomycota</taxon>
        <taxon>Pezizomycotina</taxon>
        <taxon>Dothideomycetes</taxon>
        <taxon>Pleosporomycetidae</taxon>
        <taxon>Pleosporales</taxon>
        <taxon>Pleosporineae</taxon>
        <taxon>Leptosphaeriaceae</taxon>
        <taxon>Plenodomus</taxon>
        <taxon>Plenodomus lingam/Leptosphaeria maculans species complex</taxon>
    </lineage>
</organism>
<dbReference type="InParanoid" id="E4ZND9"/>
<feature type="compositionally biased region" description="Low complexity" evidence="1">
    <location>
        <begin position="222"/>
        <end position="232"/>
    </location>
</feature>
<dbReference type="HOGENOM" id="CLU_534258_0_0_1"/>
<dbReference type="EMBL" id="FP929105">
    <property type="protein sequence ID" value="CBX92998.1"/>
    <property type="molecule type" value="Genomic_DNA"/>
</dbReference>
<feature type="region of interest" description="Disordered" evidence="1">
    <location>
        <begin position="75"/>
        <end position="119"/>
    </location>
</feature>
<accession>E4ZND9</accession>
<dbReference type="Proteomes" id="UP000002668">
    <property type="component" value="Genome"/>
</dbReference>
<protein>
    <submittedName>
        <fullName evidence="2">Predicted protein</fullName>
    </submittedName>
</protein>
<reference evidence="3" key="1">
    <citation type="journal article" date="2011" name="Nat. Commun.">
        <title>Effector diversification within compartments of the Leptosphaeria maculans genome affected by Repeat-Induced Point mutations.</title>
        <authorList>
            <person name="Rouxel T."/>
            <person name="Grandaubert J."/>
            <person name="Hane J.K."/>
            <person name="Hoede C."/>
            <person name="van de Wouw A.P."/>
            <person name="Couloux A."/>
            <person name="Dominguez V."/>
            <person name="Anthouard V."/>
            <person name="Bally P."/>
            <person name="Bourras S."/>
            <person name="Cozijnsen A.J."/>
            <person name="Ciuffetti L.M."/>
            <person name="Degrave A."/>
            <person name="Dilmaghani A."/>
            <person name="Duret L."/>
            <person name="Fudal I."/>
            <person name="Goodwin S.B."/>
            <person name="Gout L."/>
            <person name="Glaser N."/>
            <person name="Linglin J."/>
            <person name="Kema G.H.J."/>
            <person name="Lapalu N."/>
            <person name="Lawrence C.B."/>
            <person name="May K."/>
            <person name="Meyer M."/>
            <person name="Ollivier B."/>
            <person name="Poulain J."/>
            <person name="Schoch C.L."/>
            <person name="Simon A."/>
            <person name="Spatafora J.W."/>
            <person name="Stachowiak A."/>
            <person name="Turgeon B.G."/>
            <person name="Tyler B.M."/>
            <person name="Vincent D."/>
            <person name="Weissenbach J."/>
            <person name="Amselem J."/>
            <person name="Quesneville H."/>
            <person name="Oliver R.P."/>
            <person name="Wincker P."/>
            <person name="Balesdent M.-H."/>
            <person name="Howlett B.J."/>
        </authorList>
    </citation>
    <scope>NUCLEOTIDE SEQUENCE [LARGE SCALE GENOMIC DNA]</scope>
    <source>
        <strain evidence="3">JN3 / isolate v23.1.3 / race Av1-4-5-6-7-8</strain>
    </source>
</reference>
<keyword evidence="3" id="KW-1185">Reference proteome</keyword>
<feature type="region of interest" description="Disordered" evidence="1">
    <location>
        <begin position="197"/>
        <end position="241"/>
    </location>
</feature>
<evidence type="ECO:0000256" key="1">
    <source>
        <dbReference type="SAM" id="MobiDB-lite"/>
    </source>
</evidence>
<name>E4ZND9_LEPMJ</name>
<dbReference type="AlphaFoldDB" id="E4ZND9"/>
<sequence>MKSQPVPQWQQLIVAPDKATGIVLYLLLRKSPPLGEKKLESNEREDEVVSNHTHVQGKDGFQHVDNYAILVSSHPPQGTKAKAAQKCPPGLRLPRTQPGEPTSHKIPTARSGGATGRTSLAPARSLALSLSRSLSLSRQTAPLEGRLQQAPWGMASARLPQVCGLVAPSSAWDVRKSSIRSTAAYMAHTYSSYLVPVPREHGHGNTHPLSSAHPLPTQVAGKQQQQQQQQQQQKKKKKRKWRLCAQMPTAGALIMDAPASTLVPVSCHVSPAVQQLSWRPRPALCCPNQHRPLAVLLPYGRGEYTDARKINEDGKIERNPRIDPVACLAWRENQVEQRDSGRCLLSIDYFVCLCGMSIGPHLPTSYNTVHVHTVLAVYSSYCMYVKEHSIILATSTTTSTTIPTLLSTLSTHGIARHSIYNIYSIYRARFQGLLHPALDEIMCSSHSHSILASAARLSFSGAMSSARSRSDASTVARVVAEHLVWFAGISSCELHVVFEQILGGCWVGRQ</sequence>
<gene>
    <name evidence="2" type="ORF">LEMA_P038990.1</name>
</gene>
<dbReference type="VEuPathDB" id="FungiDB:LEMA_P038990.1"/>